<dbReference type="Proteomes" id="UP000077521">
    <property type="component" value="Unassembled WGS sequence"/>
</dbReference>
<protein>
    <submittedName>
        <fullName evidence="1">Uncharacterized protein</fullName>
    </submittedName>
</protein>
<gene>
    <name evidence="1" type="ORF">A4X13_0g5827</name>
</gene>
<keyword evidence="2" id="KW-1185">Reference proteome</keyword>
<proteinExistence type="predicted"/>
<evidence type="ECO:0000313" key="2">
    <source>
        <dbReference type="Proteomes" id="UP000077521"/>
    </source>
</evidence>
<reference evidence="1" key="2">
    <citation type="journal article" date="2019" name="IMA Fungus">
        <title>Genome sequencing and comparison of five Tilletia species to identify candidate genes for the detection of regulated species infecting wheat.</title>
        <authorList>
            <person name="Nguyen H.D.T."/>
            <person name="Sultana T."/>
            <person name="Kesanakurti P."/>
            <person name="Hambleton S."/>
        </authorList>
    </citation>
    <scope>NUCLEOTIDE SEQUENCE</scope>
    <source>
        <strain evidence="1">DAOMC 236416</strain>
    </source>
</reference>
<dbReference type="AlphaFoldDB" id="A0A177T8Z6"/>
<sequence length="455" mass="50977">MSFSRLPPEILQHIGSLAVGSAIADHASSGGNNSLMAAVNTQQALGLVNRKMQRIMDDHNSKVFHAFHPDFAPNLRAFITKWLPEPSSIDDAQRRYLKLHGGDNWTPLVGSNYQSIAIDNLNATSLQSVAIDSRVPGFSSSNNPHVFGLRFFNRWFASAALLARVAVPNLNLRSAHLRLPAQAEAFLFLEAIMAHNNKLRNLVVEADAAFHASKMPRPKIRLSKLSMDCCTYATMDTFVFRAPIAKVVADDSLQFFERLKTVRKFCIAAHTFSTSVPVWHWLLRLLHSLPNAEQVDFSLLDHVAEDFHPDAKFDVAHLPNLTDLTLSIHQVDARLLSKINAPKLRAIRIRTSTPIDSYGFCSPEHFPSLLYVTIQAPGTISGNCDTLGIQRHNYVHNISKHQPDLDYGEEMVAYIKPYVRRPRIATLKNAELVRKSTDVCNAFSPPPMKRTRLHE</sequence>
<evidence type="ECO:0000313" key="1">
    <source>
        <dbReference type="EMBL" id="KAE8246356.1"/>
    </source>
</evidence>
<comment type="caution">
    <text evidence="1">The sequence shown here is derived from an EMBL/GenBank/DDBJ whole genome shotgun (WGS) entry which is preliminary data.</text>
</comment>
<dbReference type="EMBL" id="LWDF02000490">
    <property type="protein sequence ID" value="KAE8246356.1"/>
    <property type="molecule type" value="Genomic_DNA"/>
</dbReference>
<name>A0A177T8Z6_9BASI</name>
<organism evidence="1 2">
    <name type="scientific">Tilletia indica</name>
    <dbReference type="NCBI Taxonomy" id="43049"/>
    <lineage>
        <taxon>Eukaryota</taxon>
        <taxon>Fungi</taxon>
        <taxon>Dikarya</taxon>
        <taxon>Basidiomycota</taxon>
        <taxon>Ustilaginomycotina</taxon>
        <taxon>Exobasidiomycetes</taxon>
        <taxon>Tilletiales</taxon>
        <taxon>Tilletiaceae</taxon>
        <taxon>Tilletia</taxon>
    </lineage>
</organism>
<accession>A0A177T8Z6</accession>
<reference evidence="1" key="1">
    <citation type="submission" date="2016-04" db="EMBL/GenBank/DDBJ databases">
        <authorList>
            <person name="Nguyen H.D."/>
            <person name="Samba Siva P."/>
            <person name="Cullis J."/>
            <person name="Levesque C.A."/>
            <person name="Hambleton S."/>
        </authorList>
    </citation>
    <scope>NUCLEOTIDE SEQUENCE</scope>
    <source>
        <strain evidence="1">DAOMC 236416</strain>
    </source>
</reference>